<dbReference type="Proteomes" id="UP001296969">
    <property type="component" value="Unassembled WGS sequence"/>
</dbReference>
<dbReference type="Proteomes" id="UP000807542">
    <property type="component" value="Unassembled WGS sequence"/>
</dbReference>
<dbReference type="NCBIfam" id="NF041292">
    <property type="entry name" value="StbB"/>
    <property type="match status" value="1"/>
</dbReference>
<keyword evidence="4" id="KW-1185">Reference proteome</keyword>
<evidence type="ECO:0000313" key="2">
    <source>
        <dbReference type="EMBL" id="MBK5174945.1"/>
    </source>
</evidence>
<organism evidence="2 3">
    <name type="scientific">Limnobaculum xujianqingii</name>
    <dbReference type="NCBI Taxonomy" id="2738837"/>
    <lineage>
        <taxon>Bacteria</taxon>
        <taxon>Pseudomonadati</taxon>
        <taxon>Pseudomonadota</taxon>
        <taxon>Gammaproteobacteria</taxon>
        <taxon>Enterobacterales</taxon>
        <taxon>Budviciaceae</taxon>
        <taxon>Limnobaculum</taxon>
    </lineage>
</organism>
<proteinExistence type="predicted"/>
<dbReference type="InterPro" id="IPR027417">
    <property type="entry name" value="P-loop_NTPase"/>
</dbReference>
<dbReference type="Gene3D" id="3.40.50.300">
    <property type="entry name" value="P-loop containing nucleotide triphosphate hydrolases"/>
    <property type="match status" value="1"/>
</dbReference>
<dbReference type="SUPFAM" id="SSF52540">
    <property type="entry name" value="P-loop containing nucleoside triphosphate hydrolases"/>
    <property type="match status" value="1"/>
</dbReference>
<accession>A0A9D7AFA5</accession>
<gene>
    <name evidence="2" type="ORF">I2492_01225</name>
    <name evidence="1" type="ORF">I2493_01225</name>
</gene>
<dbReference type="AlphaFoldDB" id="A0A9D7AFA5"/>
<evidence type="ECO:0000313" key="1">
    <source>
        <dbReference type="EMBL" id="MBK5071636.1"/>
    </source>
</evidence>
<dbReference type="EMBL" id="JADRCP010000001">
    <property type="protein sequence ID" value="MBK5174945.1"/>
    <property type="molecule type" value="Genomic_DNA"/>
</dbReference>
<dbReference type="EMBL" id="JADRCQ010000001">
    <property type="protein sequence ID" value="MBK5071636.1"/>
    <property type="molecule type" value="Genomic_DNA"/>
</dbReference>
<dbReference type="InterPro" id="IPR047985">
    <property type="entry name" value="StbB-like"/>
</dbReference>
<sequence>MIIAVINFSGNVGKTTIARHLLAPRLEGAEVIPIESINADEIENDYSLRGKQYGALQQYLATVEHAVIDVGASNVEDFMTLMQQYCGSHDDFDYFVVPTVPALKQQQDTIMTIAELATLGVPASKIRLLCNQATRQEELPSLYSGVYGYYLKEHAFTLNPAAIMYENELYSRLKTTGASIVQLLADTTDYKAAIRNTDDANEKQQLAYRLATRRLALGVAGELDAAFTALIQ</sequence>
<evidence type="ECO:0000313" key="4">
    <source>
        <dbReference type="Proteomes" id="UP001296969"/>
    </source>
</evidence>
<protein>
    <recommendedName>
        <fullName evidence="5">StbB</fullName>
    </recommendedName>
</protein>
<name>A0A9D7AFA5_9GAMM</name>
<evidence type="ECO:0008006" key="5">
    <source>
        <dbReference type="Google" id="ProtNLM"/>
    </source>
</evidence>
<reference evidence="2 4" key="1">
    <citation type="submission" date="2020-11" db="EMBL/GenBank/DDBJ databases">
        <title>Insectihabitans protaetiae gen. nov. sp. nov. and Insectihabitans allomyrinae sp. nov., isolated from larvae of Protaetia brevitarsis seulensis and Allomyrina dichotoma, respectively.</title>
        <authorList>
            <person name="Lee S.D."/>
            <person name="Byeon Y.-S."/>
            <person name="Kim S.-M."/>
            <person name="Yang H.L."/>
            <person name="Kim I.S."/>
        </authorList>
    </citation>
    <scope>NUCLEOTIDE SEQUENCE</scope>
    <source>
        <strain evidence="2">CWB-B4</strain>
        <strain evidence="1 4">CWB-B43</strain>
    </source>
</reference>
<evidence type="ECO:0000313" key="3">
    <source>
        <dbReference type="Proteomes" id="UP000807542"/>
    </source>
</evidence>
<comment type="caution">
    <text evidence="2">The sequence shown here is derived from an EMBL/GenBank/DDBJ whole genome shotgun (WGS) entry which is preliminary data.</text>
</comment>
<dbReference type="RefSeq" id="WP_228396970.1">
    <property type="nucleotide sequence ID" value="NZ_JADRCP010000001.1"/>
</dbReference>